<accession>A0ABY7X4B2</accession>
<protein>
    <submittedName>
        <fullName evidence="1">Uncharacterized protein</fullName>
    </submittedName>
</protein>
<dbReference type="RefSeq" id="WP_274357452.1">
    <property type="nucleotide sequence ID" value="NZ_CP118099.1"/>
</dbReference>
<reference evidence="1 2" key="1">
    <citation type="submission" date="2023-02" db="EMBL/GenBank/DDBJ databases">
        <title>A bacterium isolated from plastisphere.</title>
        <authorList>
            <person name="Sun Y."/>
        </authorList>
    </citation>
    <scope>NUCLEOTIDE SEQUENCE [LARGE SCALE GENOMIC DNA]</scope>
    <source>
        <strain evidence="2">a-1</strain>
    </source>
</reference>
<keyword evidence="2" id="KW-1185">Reference proteome</keyword>
<proteinExistence type="predicted"/>
<dbReference type="Proteomes" id="UP001213680">
    <property type="component" value="Chromosome"/>
</dbReference>
<name>A0ABY7X4B2_9BACL</name>
<gene>
    <name evidence="1" type="ORF">PTI97_05385</name>
</gene>
<evidence type="ECO:0000313" key="1">
    <source>
        <dbReference type="EMBL" id="WDH76949.1"/>
    </source>
</evidence>
<dbReference type="EMBL" id="CP118099">
    <property type="protein sequence ID" value="WDH76949.1"/>
    <property type="molecule type" value="Genomic_DNA"/>
</dbReference>
<sequence>MYRANLVAATAQNMKKLANLLARKGRLHNISSILWGRTPQEIETYKKRRTKSQNAIWFVNSLPP</sequence>
<evidence type="ECO:0000313" key="2">
    <source>
        <dbReference type="Proteomes" id="UP001213680"/>
    </source>
</evidence>
<organism evidence="1 2">
    <name type="scientific">Exiguobacterium marinum</name>
    <dbReference type="NCBI Taxonomy" id="273528"/>
    <lineage>
        <taxon>Bacteria</taxon>
        <taxon>Bacillati</taxon>
        <taxon>Bacillota</taxon>
        <taxon>Bacilli</taxon>
        <taxon>Bacillales</taxon>
        <taxon>Bacillales Family XII. Incertae Sedis</taxon>
        <taxon>Exiguobacterium</taxon>
    </lineage>
</organism>